<dbReference type="PANTHER" id="PTHR11097">
    <property type="entry name" value="EXOSOME COMPLEX EXONUCLEASE RIBOSOMAL RNA PROCESSING PROTEIN"/>
    <property type="match status" value="1"/>
</dbReference>
<dbReference type="InterPro" id="IPR036345">
    <property type="entry name" value="ExoRNase_PH_dom2_sf"/>
</dbReference>
<dbReference type="Gene3D" id="3.30.230.70">
    <property type="entry name" value="GHMP Kinase, N-terminal domain"/>
    <property type="match status" value="1"/>
</dbReference>
<dbReference type="GO" id="GO:0034475">
    <property type="term" value="P:U4 snRNA 3'-end processing"/>
    <property type="evidence" value="ECO:0007669"/>
    <property type="project" value="TreeGrafter"/>
</dbReference>
<dbReference type="GO" id="GO:0035925">
    <property type="term" value="F:mRNA 3'-UTR AU-rich region binding"/>
    <property type="evidence" value="ECO:0007669"/>
    <property type="project" value="TreeGrafter"/>
</dbReference>
<dbReference type="GO" id="GO:0000467">
    <property type="term" value="P:exonucleolytic trimming to generate mature 3'-end of 5.8S rRNA from tricistronic rRNA transcript (SSU-rRNA, 5.8S rRNA, LSU-rRNA)"/>
    <property type="evidence" value="ECO:0007669"/>
    <property type="project" value="TreeGrafter"/>
</dbReference>
<comment type="subcellular location">
    <subcellularLocation>
        <location evidence="2">Cytoplasm</location>
    </subcellularLocation>
    <subcellularLocation>
        <location evidence="1">Nucleus</location>
    </subcellularLocation>
</comment>
<feature type="domain" description="Exoribonuclease phosphorolytic" evidence="7">
    <location>
        <begin position="112"/>
        <end position="162"/>
    </location>
</feature>
<dbReference type="GO" id="GO:0071038">
    <property type="term" value="P:TRAMP-dependent tRNA surveillance pathway"/>
    <property type="evidence" value="ECO:0007669"/>
    <property type="project" value="TreeGrafter"/>
</dbReference>
<evidence type="ECO:0000256" key="4">
    <source>
        <dbReference type="ARBA" id="ARBA00022490"/>
    </source>
</evidence>
<name>A0A0S4J522_BODSA</name>
<dbReference type="Proteomes" id="UP000051952">
    <property type="component" value="Unassembled WGS sequence"/>
</dbReference>
<dbReference type="GO" id="GO:0071035">
    <property type="term" value="P:nuclear polyadenylation-dependent rRNA catabolic process"/>
    <property type="evidence" value="ECO:0007669"/>
    <property type="project" value="TreeGrafter"/>
</dbReference>
<dbReference type="SUPFAM" id="SSF55666">
    <property type="entry name" value="Ribonuclease PH domain 2-like"/>
    <property type="match status" value="1"/>
</dbReference>
<dbReference type="InterPro" id="IPR027408">
    <property type="entry name" value="PNPase/RNase_PH_dom_sf"/>
</dbReference>
<dbReference type="AlphaFoldDB" id="A0A0S4J522"/>
<organism evidence="8 9">
    <name type="scientific">Bodo saltans</name>
    <name type="common">Flagellated protozoan</name>
    <dbReference type="NCBI Taxonomy" id="75058"/>
    <lineage>
        <taxon>Eukaryota</taxon>
        <taxon>Discoba</taxon>
        <taxon>Euglenozoa</taxon>
        <taxon>Kinetoplastea</taxon>
        <taxon>Metakinetoplastina</taxon>
        <taxon>Eubodonida</taxon>
        <taxon>Bodonidae</taxon>
        <taxon>Bodo</taxon>
    </lineage>
</organism>
<evidence type="ECO:0000256" key="3">
    <source>
        <dbReference type="ARBA" id="ARBA00006678"/>
    </source>
</evidence>
<evidence type="ECO:0000256" key="1">
    <source>
        <dbReference type="ARBA" id="ARBA00004123"/>
    </source>
</evidence>
<gene>
    <name evidence="8" type="ORF">BSAL_92565</name>
</gene>
<dbReference type="GO" id="GO:0071028">
    <property type="term" value="P:nuclear mRNA surveillance"/>
    <property type="evidence" value="ECO:0007669"/>
    <property type="project" value="TreeGrafter"/>
</dbReference>
<dbReference type="VEuPathDB" id="TriTrypDB:BSAL_92565"/>
<dbReference type="GO" id="GO:0016075">
    <property type="term" value="P:rRNA catabolic process"/>
    <property type="evidence" value="ECO:0007669"/>
    <property type="project" value="TreeGrafter"/>
</dbReference>
<dbReference type="GO" id="GO:0000177">
    <property type="term" value="C:cytoplasmic exosome (RNase complex)"/>
    <property type="evidence" value="ECO:0007669"/>
    <property type="project" value="TreeGrafter"/>
</dbReference>
<evidence type="ECO:0000256" key="5">
    <source>
        <dbReference type="SAM" id="MobiDB-lite"/>
    </source>
</evidence>
<dbReference type="OrthoDB" id="10264038at2759"/>
<dbReference type="InterPro" id="IPR001247">
    <property type="entry name" value="ExoRNase_PH_dom1"/>
</dbReference>
<keyword evidence="9" id="KW-1185">Reference proteome</keyword>
<dbReference type="PANTHER" id="PTHR11097:SF14">
    <property type="entry name" value="EXOSOME COMPLEX COMPONENT RRP45"/>
    <property type="match status" value="1"/>
</dbReference>
<dbReference type="GO" id="GO:0034473">
    <property type="term" value="P:U1 snRNA 3'-end processing"/>
    <property type="evidence" value="ECO:0007669"/>
    <property type="project" value="TreeGrafter"/>
</dbReference>
<reference evidence="9" key="1">
    <citation type="submission" date="2015-09" db="EMBL/GenBank/DDBJ databases">
        <authorList>
            <consortium name="Pathogen Informatics"/>
        </authorList>
    </citation>
    <scope>NUCLEOTIDE SEQUENCE [LARGE SCALE GENOMIC DNA]</scope>
    <source>
        <strain evidence="9">Lake Konstanz</strain>
    </source>
</reference>
<evidence type="ECO:0000259" key="7">
    <source>
        <dbReference type="Pfam" id="PF03725"/>
    </source>
</evidence>
<dbReference type="Pfam" id="PF01138">
    <property type="entry name" value="RNase_PH"/>
    <property type="match status" value="1"/>
</dbReference>
<feature type="domain" description="Exoribonuclease phosphorolytic" evidence="6">
    <location>
        <begin position="12"/>
        <end position="55"/>
    </location>
</feature>
<evidence type="ECO:0000313" key="9">
    <source>
        <dbReference type="Proteomes" id="UP000051952"/>
    </source>
</evidence>
<keyword evidence="4" id="KW-0963">Cytoplasm</keyword>
<proteinExistence type="inferred from homology"/>
<dbReference type="InterPro" id="IPR050590">
    <property type="entry name" value="Exosome_comp_Rrp42_subfam"/>
</dbReference>
<dbReference type="GO" id="GO:0000176">
    <property type="term" value="C:nuclear exosome (RNase complex)"/>
    <property type="evidence" value="ECO:0007669"/>
    <property type="project" value="TreeGrafter"/>
</dbReference>
<sequence length="231" mass="24687">MIKVGRALDTESLCVVPGLNVWSIRVDVSILNDEGNAEDVAVWAAMASLLNTRRPEVSVRGETVLVHPPHERDPIPLSIHHVPLPITNVVTPHKPSQAAASSSLLTSSLQPFVVDPTLAEVSAASAVVTVALNAEDQVCNILKEGGGDVSYGLLKSMVAHAKSLYPQIRKVMDDAMALHEKKRKDAIRAQFQWAQTRTGVGKAAAPAAEAPAAAATESTTEEPDQKKRRTD</sequence>
<accession>A0A0S4J522</accession>
<dbReference type="SUPFAM" id="SSF54211">
    <property type="entry name" value="Ribosomal protein S5 domain 2-like"/>
    <property type="match status" value="1"/>
</dbReference>
<protein>
    <submittedName>
        <fullName evidence="8">Ribosomal RNA processing protein 45, putative</fullName>
    </submittedName>
</protein>
<evidence type="ECO:0000259" key="6">
    <source>
        <dbReference type="Pfam" id="PF01138"/>
    </source>
</evidence>
<evidence type="ECO:0000313" key="8">
    <source>
        <dbReference type="EMBL" id="CUG86325.1"/>
    </source>
</evidence>
<comment type="similarity">
    <text evidence="3">Belongs to the RNase PH family.</text>
</comment>
<dbReference type="GO" id="GO:0034476">
    <property type="term" value="P:U5 snRNA 3'-end processing"/>
    <property type="evidence" value="ECO:0007669"/>
    <property type="project" value="TreeGrafter"/>
</dbReference>
<dbReference type="InterPro" id="IPR015847">
    <property type="entry name" value="ExoRNase_PH_dom2"/>
</dbReference>
<feature type="region of interest" description="Disordered" evidence="5">
    <location>
        <begin position="200"/>
        <end position="231"/>
    </location>
</feature>
<dbReference type="InterPro" id="IPR020568">
    <property type="entry name" value="Ribosomal_Su5_D2-typ_SF"/>
</dbReference>
<dbReference type="Pfam" id="PF03725">
    <property type="entry name" value="RNase_PH_C"/>
    <property type="match status" value="1"/>
</dbReference>
<evidence type="ECO:0000256" key="2">
    <source>
        <dbReference type="ARBA" id="ARBA00004496"/>
    </source>
</evidence>
<dbReference type="EMBL" id="CYKH01001277">
    <property type="protein sequence ID" value="CUG86325.1"/>
    <property type="molecule type" value="Genomic_DNA"/>
</dbReference>
<feature type="compositionally biased region" description="Low complexity" evidence="5">
    <location>
        <begin position="203"/>
        <end position="218"/>
    </location>
</feature>